<protein>
    <submittedName>
        <fullName evidence="2">Uncharacterized protein</fullName>
    </submittedName>
</protein>
<organism evidence="2 3">
    <name type="scientific">Coemansia aciculifera</name>
    <dbReference type="NCBI Taxonomy" id="417176"/>
    <lineage>
        <taxon>Eukaryota</taxon>
        <taxon>Fungi</taxon>
        <taxon>Fungi incertae sedis</taxon>
        <taxon>Zoopagomycota</taxon>
        <taxon>Kickxellomycotina</taxon>
        <taxon>Kickxellomycetes</taxon>
        <taxon>Kickxellales</taxon>
        <taxon>Kickxellaceae</taxon>
        <taxon>Coemansia</taxon>
    </lineage>
</organism>
<gene>
    <name evidence="2" type="ORF">GGH94_000228</name>
</gene>
<comment type="caution">
    <text evidence="2">The sequence shown here is derived from an EMBL/GenBank/DDBJ whole genome shotgun (WGS) entry which is preliminary data.</text>
</comment>
<dbReference type="EMBL" id="JANBUY010000005">
    <property type="protein sequence ID" value="KAJ2868241.1"/>
    <property type="molecule type" value="Genomic_DNA"/>
</dbReference>
<keyword evidence="1" id="KW-0732">Signal</keyword>
<accession>A0A9W8IP09</accession>
<proteinExistence type="predicted"/>
<keyword evidence="3" id="KW-1185">Reference proteome</keyword>
<feature type="signal peptide" evidence="1">
    <location>
        <begin position="1"/>
        <end position="19"/>
    </location>
</feature>
<evidence type="ECO:0000256" key="1">
    <source>
        <dbReference type="SAM" id="SignalP"/>
    </source>
</evidence>
<dbReference type="AlphaFoldDB" id="A0A9W8IP09"/>
<evidence type="ECO:0000313" key="3">
    <source>
        <dbReference type="Proteomes" id="UP001140074"/>
    </source>
</evidence>
<name>A0A9W8IP09_9FUNG</name>
<evidence type="ECO:0000313" key="2">
    <source>
        <dbReference type="EMBL" id="KAJ2868241.1"/>
    </source>
</evidence>
<sequence length="257" mass="27317">MKMFILSLVAIAVAPASLAAAISSVEQEEYQTIGFLNNFVAHMQSASPQCQGDCQGSGNEVTAVSAEEPQQSASINQISVLIREFVHPFQQAVESAKFAAVQGTPAIDMIYNYLNTPTFASPAAPSPTPSLVNRLEANELTGAAVPAGWWFAPASESAVTSSAPYSPFAAVATFTVVPQAEEEEIEENESVQSVSSFDYNSWGQRMDNAAIKLARNVEGIIFEFIPSAATVQVLPNFEYDDAPESAATTAPAPSSWL</sequence>
<feature type="chain" id="PRO_5040881709" evidence="1">
    <location>
        <begin position="20"/>
        <end position="257"/>
    </location>
</feature>
<reference evidence="2" key="1">
    <citation type="submission" date="2022-07" db="EMBL/GenBank/DDBJ databases">
        <title>Phylogenomic reconstructions and comparative analyses of Kickxellomycotina fungi.</title>
        <authorList>
            <person name="Reynolds N.K."/>
            <person name="Stajich J.E."/>
            <person name="Barry K."/>
            <person name="Grigoriev I.V."/>
            <person name="Crous P."/>
            <person name="Smith M.E."/>
        </authorList>
    </citation>
    <scope>NUCLEOTIDE SEQUENCE</scope>
    <source>
        <strain evidence="2">RSA 476</strain>
    </source>
</reference>
<dbReference type="Proteomes" id="UP001140074">
    <property type="component" value="Unassembled WGS sequence"/>
</dbReference>